<accession>A0A532V7K9</accession>
<dbReference type="Proteomes" id="UP000317778">
    <property type="component" value="Unassembled WGS sequence"/>
</dbReference>
<evidence type="ECO:0000313" key="2">
    <source>
        <dbReference type="EMBL" id="TKJ43178.1"/>
    </source>
</evidence>
<dbReference type="AlphaFoldDB" id="A0A532V7K9"/>
<protein>
    <recommendedName>
        <fullName evidence="4">PDZ domain-containing protein</fullName>
    </recommendedName>
</protein>
<dbReference type="EMBL" id="NJBO01000006">
    <property type="protein sequence ID" value="TKJ43178.1"/>
    <property type="molecule type" value="Genomic_DNA"/>
</dbReference>
<dbReference type="GO" id="GO:0006508">
    <property type="term" value="P:proteolysis"/>
    <property type="evidence" value="ECO:0007669"/>
    <property type="project" value="InterPro"/>
</dbReference>
<feature type="chain" id="PRO_5021941517" description="PDZ domain-containing protein" evidence="1">
    <location>
        <begin position="26"/>
        <end position="472"/>
    </location>
</feature>
<reference evidence="2 3" key="1">
    <citation type="submission" date="2017-06" db="EMBL/GenBank/DDBJ databases">
        <title>Novel microbial phyla capable of carbon fixation and sulfur reduction in deep-sea sediments.</title>
        <authorList>
            <person name="Huang J."/>
            <person name="Baker B."/>
            <person name="Wang Y."/>
        </authorList>
    </citation>
    <scope>NUCLEOTIDE SEQUENCE [LARGE SCALE GENOMIC DNA]</scope>
    <source>
        <strain evidence="2">B3_TA06</strain>
    </source>
</reference>
<dbReference type="PANTHER" id="PTHR22939:SF129">
    <property type="entry name" value="SERINE PROTEASE HTRA2, MITOCHONDRIAL"/>
    <property type="match status" value="1"/>
</dbReference>
<proteinExistence type="predicted"/>
<dbReference type="InterPro" id="IPR009003">
    <property type="entry name" value="Peptidase_S1_PA"/>
</dbReference>
<evidence type="ECO:0008006" key="4">
    <source>
        <dbReference type="Google" id="ProtNLM"/>
    </source>
</evidence>
<organism evidence="2 3">
    <name type="scientific">candidate division TA06 bacterium B3_TA06</name>
    <dbReference type="NCBI Taxonomy" id="2012487"/>
    <lineage>
        <taxon>Bacteria</taxon>
        <taxon>Bacteria division TA06</taxon>
    </lineage>
</organism>
<dbReference type="InterPro" id="IPR036034">
    <property type="entry name" value="PDZ_sf"/>
</dbReference>
<dbReference type="PRINTS" id="PR00834">
    <property type="entry name" value="PROTEASES2C"/>
</dbReference>
<dbReference type="SUPFAM" id="SSF50156">
    <property type="entry name" value="PDZ domain-like"/>
    <property type="match status" value="2"/>
</dbReference>
<evidence type="ECO:0000256" key="1">
    <source>
        <dbReference type="SAM" id="SignalP"/>
    </source>
</evidence>
<dbReference type="Gene3D" id="2.30.42.10">
    <property type="match status" value="2"/>
</dbReference>
<dbReference type="Gene3D" id="2.40.10.120">
    <property type="match status" value="1"/>
</dbReference>
<gene>
    <name evidence="2" type="ORF">CEE36_05365</name>
</gene>
<feature type="signal peptide" evidence="1">
    <location>
        <begin position="1"/>
        <end position="25"/>
    </location>
</feature>
<sequence length="472" mass="51189">MMNRIKTLAWIALGLAMFLPPTGQAEEPDSLAAATAQARRTGIVIAAERVMPTVVSITVLQTRTYSSPFWLDPFFDEFFGNLFPREYSREIQSLGSGFIVSDDGKIVTNAHVVQDATTIKVTLADGRTFDTNVMGIDAGLDLALLKLINPPEDLQSAVLGNSDDLLIGEWAIALGNPFGFLIADAKPSVTAGVISATGRRVQTGEAKRFSYSGVIQTDAAINPGNSGGPLTNIAGEVIGINTFIFTKSGGSEGIGFAIPANRVKKFIYELQSHSERRIAWLGLGVQTLTSDMARALGIPGQRGIIVTQIFENTPAERGNLEEAWVIISANGITYASESDWQMMEQGLFVADTVRLEGITDEGKPFVRTLQAIEYTTPAPVRIAALGIQAMDLDPAIRYRYNIRSLQGVVVLKIERGSRGAELGLKQGDVILAYGSMETPNIRELKKAVRSVEDPRTSVIERDGGRYRLYRGF</sequence>
<dbReference type="GO" id="GO:0004252">
    <property type="term" value="F:serine-type endopeptidase activity"/>
    <property type="evidence" value="ECO:0007669"/>
    <property type="project" value="InterPro"/>
</dbReference>
<dbReference type="PANTHER" id="PTHR22939">
    <property type="entry name" value="SERINE PROTEASE FAMILY S1C HTRA-RELATED"/>
    <property type="match status" value="1"/>
</dbReference>
<comment type="caution">
    <text evidence="2">The sequence shown here is derived from an EMBL/GenBank/DDBJ whole genome shotgun (WGS) entry which is preliminary data.</text>
</comment>
<dbReference type="SUPFAM" id="SSF50494">
    <property type="entry name" value="Trypsin-like serine proteases"/>
    <property type="match status" value="1"/>
</dbReference>
<dbReference type="InterPro" id="IPR001940">
    <property type="entry name" value="Peptidase_S1C"/>
</dbReference>
<name>A0A532V7K9_UNCT6</name>
<dbReference type="Pfam" id="PF13365">
    <property type="entry name" value="Trypsin_2"/>
    <property type="match status" value="1"/>
</dbReference>
<evidence type="ECO:0000313" key="3">
    <source>
        <dbReference type="Proteomes" id="UP000317778"/>
    </source>
</evidence>
<keyword evidence="1" id="KW-0732">Signal</keyword>